<dbReference type="Proteomes" id="UP000697107">
    <property type="component" value="Unassembled WGS sequence"/>
</dbReference>
<evidence type="ECO:0000313" key="5">
    <source>
        <dbReference type="EMBL" id="KAG3210379.1"/>
    </source>
</evidence>
<evidence type="ECO:0000313" key="4">
    <source>
        <dbReference type="EMBL" id="KAG2969811.1"/>
    </source>
</evidence>
<reference evidence="1" key="2">
    <citation type="submission" date="2018-10" db="EMBL/GenBank/DDBJ databases">
        <title>Effector identification in a new, highly contiguous assembly of the strawberry crown rot pathogen Phytophthora cactorum.</title>
        <authorList>
            <person name="Armitage A.D."/>
            <person name="Nellist C.F."/>
            <person name="Bates H."/>
            <person name="Vickerstaff R.J."/>
            <person name="Harrison R.J."/>
        </authorList>
    </citation>
    <scope>NUCLEOTIDE SEQUENCE</scope>
    <source>
        <strain evidence="1">15-7</strain>
        <strain evidence="2">4032</strain>
        <strain evidence="3">4040</strain>
        <strain evidence="4">P415</strain>
        <strain evidence="5">P421</strain>
    </source>
</reference>
<dbReference type="Proteomes" id="UP000735874">
    <property type="component" value="Unassembled WGS sequence"/>
</dbReference>
<evidence type="ECO:0000313" key="7">
    <source>
        <dbReference type="Proteomes" id="UP000251314"/>
    </source>
</evidence>
<dbReference type="Proteomes" id="UP000251314">
    <property type="component" value="Unassembled WGS sequence"/>
</dbReference>
<dbReference type="EMBL" id="RCML01000765">
    <property type="protein sequence ID" value="KAG2969811.1"/>
    <property type="molecule type" value="Genomic_DNA"/>
</dbReference>
<evidence type="ECO:0000313" key="6">
    <source>
        <dbReference type="EMBL" id="RAW29712.1"/>
    </source>
</evidence>
<dbReference type="EMBL" id="RCMV01001103">
    <property type="protein sequence ID" value="KAG3210379.1"/>
    <property type="molecule type" value="Genomic_DNA"/>
</dbReference>
<accession>A0A329S229</accession>
<protein>
    <submittedName>
        <fullName evidence="6">Uncharacterized protein</fullName>
    </submittedName>
</protein>
<dbReference type="EMBL" id="RCMK01001234">
    <property type="protein sequence ID" value="KAG2898813.1"/>
    <property type="molecule type" value="Genomic_DNA"/>
</dbReference>
<evidence type="ECO:0000313" key="1">
    <source>
        <dbReference type="EMBL" id="KAG2860295.1"/>
    </source>
</evidence>
<keyword evidence="7" id="KW-1185">Reference proteome</keyword>
<sequence length="54" mass="6094">MRMKLARKGLLPQIIKPEVDQVSDRSTVEWKTNNLKALGGIARVSRTKSTSVER</sequence>
<dbReference type="OrthoDB" id="10391673at2759"/>
<dbReference type="EMBL" id="RCMG01000188">
    <property type="protein sequence ID" value="KAG2860295.1"/>
    <property type="molecule type" value="Genomic_DNA"/>
</dbReference>
<dbReference type="Proteomes" id="UP000736787">
    <property type="component" value="Unassembled WGS sequence"/>
</dbReference>
<comment type="caution">
    <text evidence="6">The sequence shown here is derived from an EMBL/GenBank/DDBJ whole genome shotgun (WGS) entry which is preliminary data.</text>
</comment>
<dbReference type="EMBL" id="MJFZ01000411">
    <property type="protein sequence ID" value="RAW29712.1"/>
    <property type="molecule type" value="Genomic_DNA"/>
</dbReference>
<dbReference type="VEuPathDB" id="FungiDB:PC110_g13925"/>
<evidence type="ECO:0000313" key="3">
    <source>
        <dbReference type="EMBL" id="KAG2898813.1"/>
    </source>
</evidence>
<organism evidence="6 7">
    <name type="scientific">Phytophthora cactorum</name>
    <dbReference type="NCBI Taxonomy" id="29920"/>
    <lineage>
        <taxon>Eukaryota</taxon>
        <taxon>Sar</taxon>
        <taxon>Stramenopiles</taxon>
        <taxon>Oomycota</taxon>
        <taxon>Peronosporomycetes</taxon>
        <taxon>Peronosporales</taxon>
        <taxon>Peronosporaceae</taxon>
        <taxon>Phytophthora</taxon>
    </lineage>
</organism>
<dbReference type="AlphaFoldDB" id="A0A329S229"/>
<dbReference type="Proteomes" id="UP000774804">
    <property type="component" value="Unassembled WGS sequence"/>
</dbReference>
<evidence type="ECO:0000313" key="2">
    <source>
        <dbReference type="EMBL" id="KAG2891118.1"/>
    </source>
</evidence>
<gene>
    <name evidence="6" type="ORF">PC110_g13925</name>
    <name evidence="1" type="ORF">PC113_g8171</name>
    <name evidence="2" type="ORF">PC115_g19310</name>
    <name evidence="3" type="ORF">PC117_g22431</name>
    <name evidence="4" type="ORF">PC118_g17225</name>
    <name evidence="5" type="ORF">PC129_g18621</name>
</gene>
<dbReference type="Proteomes" id="UP000760860">
    <property type="component" value="Unassembled WGS sequence"/>
</dbReference>
<dbReference type="EMBL" id="RCMI01001082">
    <property type="protein sequence ID" value="KAG2891118.1"/>
    <property type="molecule type" value="Genomic_DNA"/>
</dbReference>
<proteinExistence type="predicted"/>
<reference evidence="6 7" key="1">
    <citation type="submission" date="2018-01" db="EMBL/GenBank/DDBJ databases">
        <title>Draft genome of the strawberry crown rot pathogen Phytophthora cactorum.</title>
        <authorList>
            <person name="Armitage A.D."/>
            <person name="Lysoe E."/>
            <person name="Nellist C.F."/>
            <person name="Harrison R.J."/>
            <person name="Brurberg M.B."/>
        </authorList>
    </citation>
    <scope>NUCLEOTIDE SEQUENCE [LARGE SCALE GENOMIC DNA]</scope>
    <source>
        <strain evidence="6 7">10300</strain>
    </source>
</reference>
<name>A0A329S229_9STRA</name>